<dbReference type="Pfam" id="PF11994">
    <property type="entry name" value="DUF3489"/>
    <property type="match status" value="1"/>
</dbReference>
<dbReference type="EMBL" id="PDVP01000021">
    <property type="protein sequence ID" value="PHP64902.1"/>
    <property type="molecule type" value="Genomic_DNA"/>
</dbReference>
<proteinExistence type="predicted"/>
<keyword evidence="3" id="KW-1185">Reference proteome</keyword>
<reference evidence="2 3" key="1">
    <citation type="submission" date="2017-10" db="EMBL/GenBank/DDBJ databases">
        <title>Sedimentibacterium mangrovi gen. nov., sp. nov., a novel member of family Phyllobacteriacea isolated from mangrove sediment.</title>
        <authorList>
            <person name="Liao H."/>
            <person name="Tian Y."/>
        </authorList>
    </citation>
    <scope>NUCLEOTIDE SEQUENCE [LARGE SCALE GENOMIC DNA]</scope>
    <source>
        <strain evidence="2 3">X9-2-2</strain>
    </source>
</reference>
<sequence>MSERPVPALKAPGRVSAPRQRRVQGRSTGSPKPSSNAPSPKPERLATKAGQVVQALRSRKGASIEDLMKLTGWQAHSVRGFLSGTVRKKHGLDLVKQTDKAGVARYSIASEPV</sequence>
<protein>
    <recommendedName>
        <fullName evidence="4">DUF3489 domain-containing protein</fullName>
    </recommendedName>
</protein>
<evidence type="ECO:0000256" key="1">
    <source>
        <dbReference type="SAM" id="MobiDB-lite"/>
    </source>
</evidence>
<evidence type="ECO:0000313" key="3">
    <source>
        <dbReference type="Proteomes" id="UP000221168"/>
    </source>
</evidence>
<dbReference type="OrthoDB" id="7206991at2"/>
<dbReference type="AlphaFoldDB" id="A0A2G1QHB4"/>
<accession>A0A2G1QHB4</accession>
<evidence type="ECO:0000313" key="2">
    <source>
        <dbReference type="EMBL" id="PHP64902.1"/>
    </source>
</evidence>
<feature type="region of interest" description="Disordered" evidence="1">
    <location>
        <begin position="1"/>
        <end position="50"/>
    </location>
</feature>
<dbReference type="InterPro" id="IPR021880">
    <property type="entry name" value="DUF3489"/>
</dbReference>
<name>A0A2G1QHB4_9HYPH</name>
<evidence type="ECO:0008006" key="4">
    <source>
        <dbReference type="Google" id="ProtNLM"/>
    </source>
</evidence>
<comment type="caution">
    <text evidence="2">The sequence shown here is derived from an EMBL/GenBank/DDBJ whole genome shotgun (WGS) entry which is preliminary data.</text>
</comment>
<dbReference type="Proteomes" id="UP000221168">
    <property type="component" value="Unassembled WGS sequence"/>
</dbReference>
<organism evidence="2 3">
    <name type="scientific">Zhengella mangrovi</name>
    <dbReference type="NCBI Taxonomy" id="1982044"/>
    <lineage>
        <taxon>Bacteria</taxon>
        <taxon>Pseudomonadati</taxon>
        <taxon>Pseudomonadota</taxon>
        <taxon>Alphaproteobacteria</taxon>
        <taxon>Hyphomicrobiales</taxon>
        <taxon>Notoacmeibacteraceae</taxon>
        <taxon>Zhengella</taxon>
    </lineage>
</organism>
<gene>
    <name evidence="2" type="ORF">CSC94_22180</name>
</gene>